<name>A0A1G9HNQ2_9BACL</name>
<dbReference type="Gene3D" id="2.60.40.10">
    <property type="entry name" value="Immunoglobulins"/>
    <property type="match status" value="2"/>
</dbReference>
<dbReference type="STRING" id="576118.SAMN05216216_1258"/>
<dbReference type="AlphaFoldDB" id="A0A1G9HNQ2"/>
<dbReference type="InterPro" id="IPR013783">
    <property type="entry name" value="Ig-like_fold"/>
</dbReference>
<keyword evidence="4" id="KW-1185">Reference proteome</keyword>
<proteinExistence type="predicted"/>
<feature type="region of interest" description="Disordered" evidence="1">
    <location>
        <begin position="143"/>
        <end position="178"/>
    </location>
</feature>
<feature type="compositionally biased region" description="Acidic residues" evidence="1">
    <location>
        <begin position="24"/>
        <end position="41"/>
    </location>
</feature>
<dbReference type="InterPro" id="IPR032179">
    <property type="entry name" value="Cry22Aa_Ig-like"/>
</dbReference>
<dbReference type="Proteomes" id="UP000199008">
    <property type="component" value="Unassembled WGS sequence"/>
</dbReference>
<evidence type="ECO:0000259" key="2">
    <source>
        <dbReference type="Pfam" id="PF16403"/>
    </source>
</evidence>
<feature type="domain" description="Pesticidal crystal protein Cry22Aa Ig-like" evidence="2">
    <location>
        <begin position="68"/>
        <end position="140"/>
    </location>
</feature>
<evidence type="ECO:0000313" key="4">
    <source>
        <dbReference type="Proteomes" id="UP000199008"/>
    </source>
</evidence>
<feature type="domain" description="Pesticidal crystal protein Cry22Aa Ig-like" evidence="2">
    <location>
        <begin position="178"/>
        <end position="248"/>
    </location>
</feature>
<evidence type="ECO:0000256" key="1">
    <source>
        <dbReference type="SAM" id="MobiDB-lite"/>
    </source>
</evidence>
<evidence type="ECO:0000313" key="3">
    <source>
        <dbReference type="EMBL" id="SDL14143.1"/>
    </source>
</evidence>
<organism evidence="3 4">
    <name type="scientific">Lacicoccus qingdaonensis</name>
    <dbReference type="NCBI Taxonomy" id="576118"/>
    <lineage>
        <taxon>Bacteria</taxon>
        <taxon>Bacillati</taxon>
        <taxon>Bacillota</taxon>
        <taxon>Bacilli</taxon>
        <taxon>Bacillales</taxon>
        <taxon>Salinicoccaceae</taxon>
        <taxon>Lacicoccus</taxon>
    </lineage>
</organism>
<protein>
    <submittedName>
        <fullName evidence="3">Chitinase</fullName>
    </submittedName>
</protein>
<feature type="region of interest" description="Disordered" evidence="1">
    <location>
        <begin position="24"/>
        <end position="48"/>
    </location>
</feature>
<accession>A0A1G9HNQ2</accession>
<reference evidence="4" key="1">
    <citation type="submission" date="2016-10" db="EMBL/GenBank/DDBJ databases">
        <authorList>
            <person name="Varghese N."/>
            <person name="Submissions S."/>
        </authorList>
    </citation>
    <scope>NUCLEOTIDE SEQUENCE [LARGE SCALE GENOMIC DNA]</scope>
    <source>
        <strain evidence="4">CGMCC 1.8895</strain>
    </source>
</reference>
<dbReference type="RefSeq" id="WP_092987514.1">
    <property type="nucleotide sequence ID" value="NZ_FNFY01000025.1"/>
</dbReference>
<dbReference type="OrthoDB" id="2195004at2"/>
<gene>
    <name evidence="3" type="ORF">SAMN05216216_1258</name>
</gene>
<dbReference type="Pfam" id="PF16403">
    <property type="entry name" value="Bact_surface_Ig-like"/>
    <property type="match status" value="2"/>
</dbReference>
<dbReference type="EMBL" id="FNFY01000025">
    <property type="protein sequence ID" value="SDL14143.1"/>
    <property type="molecule type" value="Genomic_DNA"/>
</dbReference>
<sequence>MNGSLIVKLMAGLLPVAPVTADMLEDDPSYETGAESEDGGGEADSRYADYEGPTMEEEVAGYSSSTPTIRGMDSINIQVGDNFDPMAGVYALDNIDGNITDNIEVSGNNVDTSSPGNYTVNYRVENSGNGWFEYTRPITVSEAPTDTVPMVPPTEEQLTGESSDDGGSENGGTTDVQFKNMDDTTINAGADFDPKSGIQIIDTDGIDITHTAYISGEVDTETPGEYTIAYAVFDQFEIPHAHARTITVQ</sequence>